<dbReference type="InterPro" id="IPR018484">
    <property type="entry name" value="FGGY_N"/>
</dbReference>
<evidence type="ECO:0000256" key="3">
    <source>
        <dbReference type="ARBA" id="ARBA00012099"/>
    </source>
</evidence>
<dbReference type="PANTHER" id="PTHR10196">
    <property type="entry name" value="SUGAR KINASE"/>
    <property type="match status" value="1"/>
</dbReference>
<dbReference type="InterPro" id="IPR018485">
    <property type="entry name" value="FGGY_C"/>
</dbReference>
<keyword evidence="14" id="KW-1185">Reference proteome</keyword>
<dbReference type="EMBL" id="CAXLJM020000014">
    <property type="protein sequence ID" value="CAL8080565.1"/>
    <property type="molecule type" value="Genomic_DNA"/>
</dbReference>
<reference evidence="13 14" key="1">
    <citation type="submission" date="2024-08" db="EMBL/GenBank/DDBJ databases">
        <authorList>
            <person name="Cucini C."/>
            <person name="Frati F."/>
        </authorList>
    </citation>
    <scope>NUCLEOTIDE SEQUENCE [LARGE SCALE GENOMIC DNA]</scope>
</reference>
<dbReference type="SUPFAM" id="SSF53067">
    <property type="entry name" value="Actin-like ATPase domain"/>
    <property type="match status" value="2"/>
</dbReference>
<dbReference type="NCBIfam" id="NF000756">
    <property type="entry name" value="PRK00047.1"/>
    <property type="match status" value="1"/>
</dbReference>
<dbReference type="PROSITE" id="PS00933">
    <property type="entry name" value="FGGY_KINASES_1"/>
    <property type="match status" value="1"/>
</dbReference>
<dbReference type="InterPro" id="IPR000577">
    <property type="entry name" value="Carb_kinase_FGGY"/>
</dbReference>
<dbReference type="InterPro" id="IPR043129">
    <property type="entry name" value="ATPase_NBD"/>
</dbReference>
<keyword evidence="7" id="KW-0319">Glycerol metabolism</keyword>
<dbReference type="InterPro" id="IPR018483">
    <property type="entry name" value="Carb_kinase_FGGY_CS"/>
</dbReference>
<sequence>MSTRGKKHGPLIGALDQGTSSSRFLVFAAESGELLTFHQIEIPRHCPREGWVEQDAKLLFSAIVTCIDKTVDNLRKLGVDPEDIKAVGITNQRETIIAWDKLSGEPLYNAIVWLDTRTASEVDEILSNPNKKAQTERIRNLCGLPISTYFSALKMKWLLENIPAVKCAVEEERCLFGTVDSWLIWNLTGGKSGGLHVTDVTNASRTMLMNIHNLEWDSYLCDYFKIPPTLLPTIRSSSEIYGNFSVTSLRGVPISGILGDQQAALVGQMCLKPGQAKCTYGTGCFLLFNTGKQIIQSSHGLITTVAYKLGPNRPATYALEGSVAVAGAAIRWLRDNLSLASSYEEIDEMAANVRDSGGVYFVPAFSGLFAPHWRPDARGIICGLTEHSTKSHIARAAYEAVSFQVRDVLEAMNQEGGFPLTQLQVDGGMTNNNGLMQLQADILGIDTVRPSMAETTALGAAMAAGCAEGIEVWDIFSEDTNNIICDVFKPKTEPKERDERYWKWKEAVKRSCGWEVHPDTIKASGDENLS</sequence>
<dbReference type="Pfam" id="PF02782">
    <property type="entry name" value="FGGY_C"/>
    <property type="match status" value="1"/>
</dbReference>
<keyword evidence="6 10" id="KW-0418">Kinase</keyword>
<dbReference type="PANTHER" id="PTHR10196:SF69">
    <property type="entry name" value="GLYCEROL KINASE"/>
    <property type="match status" value="1"/>
</dbReference>
<evidence type="ECO:0000256" key="4">
    <source>
        <dbReference type="ARBA" id="ARBA00022679"/>
    </source>
</evidence>
<dbReference type="Gene3D" id="3.30.420.40">
    <property type="match status" value="2"/>
</dbReference>
<dbReference type="NCBIfam" id="TIGR01311">
    <property type="entry name" value="glycerol_kin"/>
    <property type="match status" value="1"/>
</dbReference>
<feature type="domain" description="Carbohydrate kinase FGGY C-terminal" evidence="12">
    <location>
        <begin position="276"/>
        <end position="467"/>
    </location>
</feature>
<keyword evidence="5" id="KW-0547">Nucleotide-binding</keyword>
<comment type="pathway">
    <text evidence="1">Polyol metabolism; glycerol degradation via glycerol kinase pathway; sn-glycerol 3-phosphate from glycerol: step 1/1.</text>
</comment>
<dbReference type="PIRSF" id="PIRSF000538">
    <property type="entry name" value="GlpK"/>
    <property type="match status" value="1"/>
</dbReference>
<keyword evidence="8" id="KW-0067">ATP-binding</keyword>
<gene>
    <name evidence="13" type="ORF">ODALV1_LOCUS4679</name>
</gene>
<dbReference type="Proteomes" id="UP001642540">
    <property type="component" value="Unassembled WGS sequence"/>
</dbReference>
<feature type="domain" description="Carbohydrate kinase FGGY N-terminal" evidence="11">
    <location>
        <begin position="12"/>
        <end position="267"/>
    </location>
</feature>
<dbReference type="PROSITE" id="PS00445">
    <property type="entry name" value="FGGY_KINASES_2"/>
    <property type="match status" value="1"/>
</dbReference>
<evidence type="ECO:0000256" key="6">
    <source>
        <dbReference type="ARBA" id="ARBA00022777"/>
    </source>
</evidence>
<dbReference type="EC" id="2.7.1.30" evidence="3"/>
<evidence type="ECO:0000256" key="8">
    <source>
        <dbReference type="ARBA" id="ARBA00022840"/>
    </source>
</evidence>
<dbReference type="Pfam" id="PF00370">
    <property type="entry name" value="FGGY_N"/>
    <property type="match status" value="1"/>
</dbReference>
<dbReference type="InterPro" id="IPR042018">
    <property type="entry name" value="GK1-3_metazoan-type"/>
</dbReference>
<keyword evidence="4 10" id="KW-0808">Transferase</keyword>
<evidence type="ECO:0000256" key="2">
    <source>
        <dbReference type="ARBA" id="ARBA00009156"/>
    </source>
</evidence>
<organism evidence="13 14">
    <name type="scientific">Orchesella dallaii</name>
    <dbReference type="NCBI Taxonomy" id="48710"/>
    <lineage>
        <taxon>Eukaryota</taxon>
        <taxon>Metazoa</taxon>
        <taxon>Ecdysozoa</taxon>
        <taxon>Arthropoda</taxon>
        <taxon>Hexapoda</taxon>
        <taxon>Collembola</taxon>
        <taxon>Entomobryomorpha</taxon>
        <taxon>Entomobryoidea</taxon>
        <taxon>Orchesellidae</taxon>
        <taxon>Orchesellinae</taxon>
        <taxon>Orchesella</taxon>
    </lineage>
</organism>
<evidence type="ECO:0000256" key="5">
    <source>
        <dbReference type="ARBA" id="ARBA00022741"/>
    </source>
</evidence>
<evidence type="ECO:0000313" key="14">
    <source>
        <dbReference type="Proteomes" id="UP001642540"/>
    </source>
</evidence>
<evidence type="ECO:0000256" key="7">
    <source>
        <dbReference type="ARBA" id="ARBA00022798"/>
    </source>
</evidence>
<dbReference type="CDD" id="cd07792">
    <property type="entry name" value="ASKHA_NBD_FGGY_GK1-3-like"/>
    <property type="match status" value="1"/>
</dbReference>
<name>A0ABP1PYP7_9HEXA</name>
<evidence type="ECO:0000256" key="10">
    <source>
        <dbReference type="RuleBase" id="RU003733"/>
    </source>
</evidence>
<accession>A0ABP1PYP7</accession>
<protein>
    <recommendedName>
        <fullName evidence="3">glycerol kinase</fullName>
        <ecNumber evidence="3">2.7.1.30</ecNumber>
    </recommendedName>
    <alternativeName>
        <fullName evidence="9">ATP:glycerol 3-phosphotransferase</fullName>
    </alternativeName>
</protein>
<evidence type="ECO:0000259" key="12">
    <source>
        <dbReference type="Pfam" id="PF02782"/>
    </source>
</evidence>
<dbReference type="InterPro" id="IPR005999">
    <property type="entry name" value="Glycerol_kin"/>
</dbReference>
<evidence type="ECO:0000256" key="1">
    <source>
        <dbReference type="ARBA" id="ARBA00005190"/>
    </source>
</evidence>
<comment type="caution">
    <text evidence="13">The sequence shown here is derived from an EMBL/GenBank/DDBJ whole genome shotgun (WGS) entry which is preliminary data.</text>
</comment>
<evidence type="ECO:0000313" key="13">
    <source>
        <dbReference type="EMBL" id="CAL8080565.1"/>
    </source>
</evidence>
<comment type="similarity">
    <text evidence="2 10">Belongs to the FGGY kinase family.</text>
</comment>
<proteinExistence type="inferred from homology"/>
<evidence type="ECO:0000256" key="9">
    <source>
        <dbReference type="ARBA" id="ARBA00043149"/>
    </source>
</evidence>
<evidence type="ECO:0000259" key="11">
    <source>
        <dbReference type="Pfam" id="PF00370"/>
    </source>
</evidence>